<dbReference type="PROSITE" id="PS51318">
    <property type="entry name" value="TAT"/>
    <property type="match status" value="1"/>
</dbReference>
<reference evidence="3" key="1">
    <citation type="submission" date="2022-09" db="EMBL/GenBank/DDBJ databases">
        <title>The genome sequence of Tsuneonella sp. YG55.</title>
        <authorList>
            <person name="Liu Y."/>
        </authorList>
    </citation>
    <scope>NUCLEOTIDE SEQUENCE</scope>
    <source>
        <strain evidence="3">YG55</strain>
    </source>
</reference>
<dbReference type="PANTHER" id="PTHR43606:SF2">
    <property type="entry name" value="ALKALINE PHOSPHATASE FAMILY PROTEIN (AFU_ORTHOLOGUE AFUA_5G03860)"/>
    <property type="match status" value="1"/>
</dbReference>
<proteinExistence type="predicted"/>
<name>A0A9X2VZ04_9SPHN</name>
<feature type="domain" description="Phospholipase D N-terminal" evidence="2">
    <location>
        <begin position="47"/>
        <end position="134"/>
    </location>
</feature>
<dbReference type="CDD" id="cd07389">
    <property type="entry name" value="MPP_PhoD"/>
    <property type="match status" value="1"/>
</dbReference>
<dbReference type="InterPro" id="IPR032093">
    <property type="entry name" value="PhoD_N"/>
</dbReference>
<accession>A0A9X2VZ04</accession>
<sequence>MDSPAAEPPVAAPLPSLDRRRLLQGGLLAAGLVAAPLSAQVGGGFTHGVASGEPQARSVLLWTRFVGSAPTRLRFEMAETIAFARVLAGGEVEASPDHDWCAKAVAGGLEPGRWYYYRFVAPDGTASSIGRTRTLPEGRTDRFRMAVFSCSNLGFGYFNGYAHANAADAFDLAVHLGDYFYEYDHDTYPAERQRVDGRLPEPLTETVHLADYRLRYASYRRDPDLQRLHQLYPMVSIFDDHETANDAWKGGAENHQPETEGPWPARVAAALRARSEWLPVSDAPWHSYDIGDLATLLRIETRITARDRPLDLGAITRGLPPERIESALKAFRAGAWRDPSRTLMGERQEHWLARALADSVRSGRKWQVLAQQVVMGSLRLPTAIDLKLDPAVAKQVSGRMAALSAASDAGIPFNMDAWDGYPAARDRLLGAAREADANLVVLSGDSHNAWACELDGAGVEFAGHSVTSPGAEAYFRDIAPRDLATALVAKNPQLAWADVAQRGYMAVELTPARASCEWRFTNGVRSRSAALAGTHRMGADLGARRFTT</sequence>
<dbReference type="PANTHER" id="PTHR43606">
    <property type="entry name" value="PHOSPHATASE, PUTATIVE (AFU_ORTHOLOGUE AFUA_6G08710)-RELATED"/>
    <property type="match status" value="1"/>
</dbReference>
<dbReference type="EMBL" id="JAOAMV010000001">
    <property type="protein sequence ID" value="MCT2557751.1"/>
    <property type="molecule type" value="Genomic_DNA"/>
</dbReference>
<dbReference type="AlphaFoldDB" id="A0A9X2VZ04"/>
<dbReference type="InterPro" id="IPR006311">
    <property type="entry name" value="TAT_signal"/>
</dbReference>
<dbReference type="Pfam" id="PF09423">
    <property type="entry name" value="PhoD"/>
    <property type="match status" value="1"/>
</dbReference>
<dbReference type="SUPFAM" id="SSF56300">
    <property type="entry name" value="Metallo-dependent phosphatases"/>
    <property type="match status" value="1"/>
</dbReference>
<dbReference type="Gene3D" id="3.60.21.70">
    <property type="entry name" value="PhoD-like phosphatase"/>
    <property type="match status" value="1"/>
</dbReference>
<evidence type="ECO:0000259" key="2">
    <source>
        <dbReference type="Pfam" id="PF16655"/>
    </source>
</evidence>
<organism evidence="3 4">
    <name type="scientific">Tsuneonella litorea</name>
    <dbReference type="NCBI Taxonomy" id="2976475"/>
    <lineage>
        <taxon>Bacteria</taxon>
        <taxon>Pseudomonadati</taxon>
        <taxon>Pseudomonadota</taxon>
        <taxon>Alphaproteobacteria</taxon>
        <taxon>Sphingomonadales</taxon>
        <taxon>Erythrobacteraceae</taxon>
        <taxon>Tsuneonella</taxon>
    </lineage>
</organism>
<feature type="domain" description="PhoD-like phosphatase metallophosphatase" evidence="1">
    <location>
        <begin position="145"/>
        <end position="518"/>
    </location>
</feature>
<dbReference type="InterPro" id="IPR052900">
    <property type="entry name" value="Phospholipid_Metab_Enz"/>
</dbReference>
<comment type="caution">
    <text evidence="3">The sequence shown here is derived from an EMBL/GenBank/DDBJ whole genome shotgun (WGS) entry which is preliminary data.</text>
</comment>
<dbReference type="Gene3D" id="2.60.40.380">
    <property type="entry name" value="Purple acid phosphatase-like, N-terminal"/>
    <property type="match status" value="1"/>
</dbReference>
<dbReference type="InterPro" id="IPR029052">
    <property type="entry name" value="Metallo-depent_PP-like"/>
</dbReference>
<keyword evidence="4" id="KW-1185">Reference proteome</keyword>
<evidence type="ECO:0000313" key="3">
    <source>
        <dbReference type="EMBL" id="MCT2557751.1"/>
    </source>
</evidence>
<dbReference type="Proteomes" id="UP001142648">
    <property type="component" value="Unassembled WGS sequence"/>
</dbReference>
<gene>
    <name evidence="3" type="ORF">N0B51_02020</name>
</gene>
<protein>
    <submittedName>
        <fullName evidence="3">Alkaline phosphatase D family protein</fullName>
    </submittedName>
</protein>
<dbReference type="InterPro" id="IPR018946">
    <property type="entry name" value="PhoD-like_MPP"/>
</dbReference>
<dbReference type="Pfam" id="PF16655">
    <property type="entry name" value="PhoD_N"/>
    <property type="match status" value="1"/>
</dbReference>
<evidence type="ECO:0000259" key="1">
    <source>
        <dbReference type="Pfam" id="PF09423"/>
    </source>
</evidence>
<dbReference type="RefSeq" id="WP_259960512.1">
    <property type="nucleotide sequence ID" value="NZ_JAOAMV010000001.1"/>
</dbReference>
<dbReference type="InterPro" id="IPR038607">
    <property type="entry name" value="PhoD-like_sf"/>
</dbReference>
<evidence type="ECO:0000313" key="4">
    <source>
        <dbReference type="Proteomes" id="UP001142648"/>
    </source>
</evidence>